<keyword evidence="1" id="KW-0732">Signal</keyword>
<dbReference type="Proteomes" id="UP000030321">
    <property type="component" value="Unassembled WGS sequence"/>
</dbReference>
<dbReference type="NCBIfam" id="TIGR02595">
    <property type="entry name" value="PEP_CTERM"/>
    <property type="match status" value="1"/>
</dbReference>
<gene>
    <name evidence="2" type="ORF">N44_02065</name>
</gene>
<evidence type="ECO:0000313" key="2">
    <source>
        <dbReference type="EMBL" id="GAL93378.1"/>
    </source>
</evidence>
<dbReference type="InterPro" id="IPR026374">
    <property type="entry name" value="Cyano_PEP"/>
</dbReference>
<comment type="caution">
    <text evidence="2">The sequence shown here is derived from an EMBL/GenBank/DDBJ whole genome shotgun (WGS) entry which is preliminary data.</text>
</comment>
<dbReference type="RefSeq" id="WP_152607003.1">
    <property type="nucleotide sequence ID" value="NZ_BBPA01000038.1"/>
</dbReference>
<dbReference type="EMBL" id="BBPA01000038">
    <property type="protein sequence ID" value="GAL93378.1"/>
    <property type="molecule type" value="Genomic_DNA"/>
</dbReference>
<dbReference type="InterPro" id="IPR013424">
    <property type="entry name" value="Ice-binding_C"/>
</dbReference>
<dbReference type="NCBIfam" id="TIGR04155">
    <property type="entry name" value="cyano_PEP"/>
    <property type="match status" value="1"/>
</dbReference>
<evidence type="ECO:0008006" key="4">
    <source>
        <dbReference type="Google" id="ProtNLM"/>
    </source>
</evidence>
<proteinExistence type="predicted"/>
<reference evidence="3" key="1">
    <citation type="journal article" date="2015" name="Genome">
        <title>Whole Genome Sequence of the Non-Microcystin-Producing Microcystis aeruginosa Strain NIES-44.</title>
        <authorList>
            <person name="Okano K."/>
            <person name="Miyata N."/>
            <person name="Ozaki Y."/>
        </authorList>
    </citation>
    <scope>NUCLEOTIDE SEQUENCE [LARGE SCALE GENOMIC DNA]</scope>
    <source>
        <strain evidence="3">NIES-44</strain>
    </source>
</reference>
<feature type="signal peptide" evidence="1">
    <location>
        <begin position="1"/>
        <end position="33"/>
    </location>
</feature>
<organism evidence="2 3">
    <name type="scientific">Microcystis aeruginosa NIES-44</name>
    <dbReference type="NCBI Taxonomy" id="449439"/>
    <lineage>
        <taxon>Bacteria</taxon>
        <taxon>Bacillati</taxon>
        <taxon>Cyanobacteriota</taxon>
        <taxon>Cyanophyceae</taxon>
        <taxon>Oscillatoriophycideae</taxon>
        <taxon>Chroococcales</taxon>
        <taxon>Microcystaceae</taxon>
        <taxon>Microcystis</taxon>
    </lineage>
</organism>
<evidence type="ECO:0000313" key="3">
    <source>
        <dbReference type="Proteomes" id="UP000030321"/>
    </source>
</evidence>
<name>A0A0A1VV74_MICAE</name>
<feature type="chain" id="PRO_5001993201" description="PEP-CTERM protein-sorting domain-containing protein" evidence="1">
    <location>
        <begin position="34"/>
        <end position="179"/>
    </location>
</feature>
<sequence>MTQFLNYPRHFAIVSLMGASLLGATLTTNPAQALTWSVDTGTKTDTNLLISGTFTIDDELANSPKITFSNVTVDGFTFGASNVLSISNTAGIGVTAIDWRDAGSNVLSFVFSNPLTPSGGMILLNETVSVYTPFASPLPQAVSGAVSPAGAVPKVPEPSTLLGTGIAVALGAIFRLRRG</sequence>
<protein>
    <recommendedName>
        <fullName evidence="4">PEP-CTERM protein-sorting domain-containing protein</fullName>
    </recommendedName>
</protein>
<dbReference type="AlphaFoldDB" id="A0A0A1VV74"/>
<accession>A0A0A1VV74</accession>
<evidence type="ECO:0000256" key="1">
    <source>
        <dbReference type="SAM" id="SignalP"/>
    </source>
</evidence>